<keyword evidence="1" id="KW-0812">Transmembrane</keyword>
<dbReference type="InterPro" id="IPR012373">
    <property type="entry name" value="Ferrdict_sens_TM"/>
</dbReference>
<dbReference type="InterPro" id="IPR032508">
    <property type="entry name" value="FecR_C"/>
</dbReference>
<name>A0ABT3Q069_9BACT</name>
<sequence>MMKDSTQYNRNSDIPDPEYFFKQFEEEERKTIERVWDVSEAIHEDEVLPTDEEVEQALSAVHRRIDDKHFFIGQWKWFAAAALVLIVFGAGLFLIPQTERAPYGETAKVVLSDGTEVELNSGSEVQYNLLYGWTNRNLQLKGEAFFDVQQGDQPFIVYANKSAVEVTGTQFNIRAWGEASSGETEVTVTEGSVRFYPSEYPGRSVILTQDQQSRWSVNIEQPTAPKTAQADRILAWRDRKLAFDQQPLSVIFKELERRFDVDIEFKDLNMANDTLSAFYATPEGAESIIKDICRVKGLRYAETANGYRIFK</sequence>
<evidence type="ECO:0000256" key="1">
    <source>
        <dbReference type="SAM" id="Phobius"/>
    </source>
</evidence>
<keyword evidence="1" id="KW-1133">Transmembrane helix</keyword>
<dbReference type="Pfam" id="PF04773">
    <property type="entry name" value="FecR"/>
    <property type="match status" value="1"/>
</dbReference>
<feature type="domain" description="Protein FecR C-terminal" evidence="3">
    <location>
        <begin position="240"/>
        <end position="302"/>
    </location>
</feature>
<proteinExistence type="predicted"/>
<keyword evidence="1" id="KW-0472">Membrane</keyword>
<reference evidence="4 5" key="1">
    <citation type="submission" date="2021-11" db="EMBL/GenBank/DDBJ databases">
        <title>Aliifidinibius sp. nov., a new bacterium isolated from saline soil.</title>
        <authorList>
            <person name="Galisteo C."/>
            <person name="De La Haba R."/>
            <person name="Sanchez-Porro C."/>
            <person name="Ventosa A."/>
        </authorList>
    </citation>
    <scope>NUCLEOTIDE SEQUENCE [LARGE SCALE GENOMIC DNA]</scope>
    <source>
        <strain evidence="4 5">KACC 190600</strain>
    </source>
</reference>
<protein>
    <submittedName>
        <fullName evidence="4">FecR domain-containing protein</fullName>
    </submittedName>
</protein>
<feature type="transmembrane region" description="Helical" evidence="1">
    <location>
        <begin position="77"/>
        <end position="95"/>
    </location>
</feature>
<feature type="domain" description="FecR protein" evidence="2">
    <location>
        <begin position="100"/>
        <end position="194"/>
    </location>
</feature>
<evidence type="ECO:0000259" key="2">
    <source>
        <dbReference type="Pfam" id="PF04773"/>
    </source>
</evidence>
<evidence type="ECO:0000313" key="5">
    <source>
        <dbReference type="Proteomes" id="UP001207337"/>
    </source>
</evidence>
<dbReference type="Proteomes" id="UP001207337">
    <property type="component" value="Unassembled WGS sequence"/>
</dbReference>
<dbReference type="PIRSF" id="PIRSF018266">
    <property type="entry name" value="FecR"/>
    <property type="match status" value="1"/>
</dbReference>
<dbReference type="Gene3D" id="2.60.120.1440">
    <property type="match status" value="1"/>
</dbReference>
<organism evidence="4 5">
    <name type="scientific">Fodinibius salicampi</name>
    <dbReference type="NCBI Taxonomy" id="1920655"/>
    <lineage>
        <taxon>Bacteria</taxon>
        <taxon>Pseudomonadati</taxon>
        <taxon>Balneolota</taxon>
        <taxon>Balneolia</taxon>
        <taxon>Balneolales</taxon>
        <taxon>Balneolaceae</taxon>
        <taxon>Fodinibius</taxon>
    </lineage>
</organism>
<dbReference type="InterPro" id="IPR006860">
    <property type="entry name" value="FecR"/>
</dbReference>
<comment type="caution">
    <text evidence="4">The sequence shown here is derived from an EMBL/GenBank/DDBJ whole genome shotgun (WGS) entry which is preliminary data.</text>
</comment>
<dbReference type="RefSeq" id="WP_265790237.1">
    <property type="nucleotide sequence ID" value="NZ_BAABRS010000003.1"/>
</dbReference>
<dbReference type="EMBL" id="JAJNDC010000003">
    <property type="protein sequence ID" value="MCW9713505.1"/>
    <property type="molecule type" value="Genomic_DNA"/>
</dbReference>
<dbReference type="PANTHER" id="PTHR30273:SF2">
    <property type="entry name" value="PROTEIN FECR"/>
    <property type="match status" value="1"/>
</dbReference>
<evidence type="ECO:0000313" key="4">
    <source>
        <dbReference type="EMBL" id="MCW9713505.1"/>
    </source>
</evidence>
<keyword evidence="5" id="KW-1185">Reference proteome</keyword>
<dbReference type="Gene3D" id="3.55.50.30">
    <property type="match status" value="1"/>
</dbReference>
<evidence type="ECO:0000259" key="3">
    <source>
        <dbReference type="Pfam" id="PF16344"/>
    </source>
</evidence>
<dbReference type="Pfam" id="PF16344">
    <property type="entry name" value="FecR_C"/>
    <property type="match status" value="1"/>
</dbReference>
<dbReference type="PANTHER" id="PTHR30273">
    <property type="entry name" value="PERIPLASMIC SIGNAL SENSOR AND SIGMA FACTOR ACTIVATOR FECR-RELATED"/>
    <property type="match status" value="1"/>
</dbReference>
<gene>
    <name evidence="4" type="ORF">LQ318_11385</name>
</gene>
<accession>A0ABT3Q069</accession>